<evidence type="ECO:0000313" key="11">
    <source>
        <dbReference type="Proteomes" id="UP000619486"/>
    </source>
</evidence>
<dbReference type="SMART" id="SM00382">
    <property type="entry name" value="AAA"/>
    <property type="match status" value="1"/>
</dbReference>
<dbReference type="InterPro" id="IPR003593">
    <property type="entry name" value="AAA+_ATPase"/>
</dbReference>
<dbReference type="PROSITE" id="PS50929">
    <property type="entry name" value="ABC_TM1F"/>
    <property type="match status" value="1"/>
</dbReference>
<dbReference type="Pfam" id="PF00005">
    <property type="entry name" value="ABC_tran"/>
    <property type="match status" value="1"/>
</dbReference>
<keyword evidence="2 7" id="KW-0812">Transmembrane</keyword>
<reference evidence="10" key="1">
    <citation type="journal article" date="2014" name="Int. J. Syst. Evol. Microbiol.">
        <title>Complete genome sequence of Corynebacterium casei LMG S-19264T (=DSM 44701T), isolated from a smear-ripened cheese.</title>
        <authorList>
            <consortium name="US DOE Joint Genome Institute (JGI-PGF)"/>
            <person name="Walter F."/>
            <person name="Albersmeier A."/>
            <person name="Kalinowski J."/>
            <person name="Ruckert C."/>
        </authorList>
    </citation>
    <scope>NUCLEOTIDE SEQUENCE</scope>
    <source>
        <strain evidence="10">JCM 3172</strain>
    </source>
</reference>
<dbReference type="InterPro" id="IPR003439">
    <property type="entry name" value="ABC_transporter-like_ATP-bd"/>
</dbReference>
<dbReference type="Gene3D" id="1.20.1560.10">
    <property type="entry name" value="ABC transporter type 1, transmembrane domain"/>
    <property type="match status" value="1"/>
</dbReference>
<evidence type="ECO:0000256" key="4">
    <source>
        <dbReference type="ARBA" id="ARBA00022840"/>
    </source>
</evidence>
<evidence type="ECO:0000256" key="2">
    <source>
        <dbReference type="ARBA" id="ARBA00022692"/>
    </source>
</evidence>
<dbReference type="InterPro" id="IPR011527">
    <property type="entry name" value="ABC1_TM_dom"/>
</dbReference>
<evidence type="ECO:0000256" key="5">
    <source>
        <dbReference type="ARBA" id="ARBA00022989"/>
    </source>
</evidence>
<dbReference type="CDD" id="cd03228">
    <property type="entry name" value="ABCC_MRP_Like"/>
    <property type="match status" value="1"/>
</dbReference>
<feature type="domain" description="ABC transporter" evidence="8">
    <location>
        <begin position="398"/>
        <end position="639"/>
    </location>
</feature>
<evidence type="ECO:0000256" key="6">
    <source>
        <dbReference type="ARBA" id="ARBA00023136"/>
    </source>
</evidence>
<feature type="transmembrane region" description="Helical" evidence="7">
    <location>
        <begin position="75"/>
        <end position="97"/>
    </location>
</feature>
<dbReference type="Gene3D" id="3.40.50.300">
    <property type="entry name" value="P-loop containing nucleotide triphosphate hydrolases"/>
    <property type="match status" value="1"/>
</dbReference>
<dbReference type="GO" id="GO:0005886">
    <property type="term" value="C:plasma membrane"/>
    <property type="evidence" value="ECO:0007669"/>
    <property type="project" value="UniProtKB-SubCell"/>
</dbReference>
<keyword evidence="4" id="KW-0067">ATP-binding</keyword>
<dbReference type="EMBL" id="BMQQ01000007">
    <property type="protein sequence ID" value="GGT29687.1"/>
    <property type="molecule type" value="Genomic_DNA"/>
</dbReference>
<keyword evidence="11" id="KW-1185">Reference proteome</keyword>
<accession>A0A918H2M9</accession>
<keyword evidence="6 7" id="KW-0472">Membrane</keyword>
<comment type="caution">
    <text evidence="10">The sequence shown here is derived from an EMBL/GenBank/DDBJ whole genome shotgun (WGS) entry which is preliminary data.</text>
</comment>
<name>A0A918H2M9_9ACTN</name>
<dbReference type="Proteomes" id="UP000619486">
    <property type="component" value="Unassembled WGS sequence"/>
</dbReference>
<keyword evidence="5 7" id="KW-1133">Transmembrane helix</keyword>
<dbReference type="GO" id="GO:0005524">
    <property type="term" value="F:ATP binding"/>
    <property type="evidence" value="ECO:0007669"/>
    <property type="project" value="UniProtKB-KW"/>
</dbReference>
<evidence type="ECO:0000256" key="1">
    <source>
        <dbReference type="ARBA" id="ARBA00004651"/>
    </source>
</evidence>
<dbReference type="AlphaFoldDB" id="A0A918H2M9"/>
<dbReference type="PANTHER" id="PTHR43394">
    <property type="entry name" value="ATP-DEPENDENT PERMEASE MDL1, MITOCHONDRIAL"/>
    <property type="match status" value="1"/>
</dbReference>
<evidence type="ECO:0000313" key="10">
    <source>
        <dbReference type="EMBL" id="GGT29687.1"/>
    </source>
</evidence>
<evidence type="ECO:0000256" key="3">
    <source>
        <dbReference type="ARBA" id="ARBA00022741"/>
    </source>
</evidence>
<dbReference type="PANTHER" id="PTHR43394:SF1">
    <property type="entry name" value="ATP-BINDING CASSETTE SUB-FAMILY B MEMBER 10, MITOCHONDRIAL"/>
    <property type="match status" value="1"/>
</dbReference>
<dbReference type="InterPro" id="IPR039421">
    <property type="entry name" value="Type_1_exporter"/>
</dbReference>
<feature type="transmembrane region" description="Helical" evidence="7">
    <location>
        <begin position="117"/>
        <end position="142"/>
    </location>
</feature>
<feature type="domain" description="ABC transmembrane type-1" evidence="9">
    <location>
        <begin position="87"/>
        <end position="364"/>
    </location>
</feature>
<dbReference type="InterPro" id="IPR027417">
    <property type="entry name" value="P-loop_NTPase"/>
</dbReference>
<sequence length="665" mass="70352">MVSPFLGRLFARPRSVEPSVSASERELWGGPLRYDLGWSTHEYARLELTLMSALRSVPQMVRGTLRLALGADRRAMITVAVTEVGQGVTAALGLIVVNTVLGALLAGGTTAERLTAALPALLAGCAIAVAGAVLASLSTAAAGRLEPKVERAANERFLAGAAGVELEAIEDGEFRRLIDIAQFGATAARSMIGVCVAAVNGIISLLAAGGVLTVLHPALLPMLLLIAAPRGWGAMRVAQRRYVSTMQWVEHVRAGRVLGNLLTSRSAAQEVRVHGVGGFFLGHYRAMAQSAEAEQSRLAKDKAATELLAAGLSGLAAVATYAALAWLILTGHMDLAVAGTAVVAVRAGSAALGALVMNLNTLHEESLYVRDLERFVEEAARRAIPATGLPLGERVRAVSFEKVSYGYPDRERPAVDGVTLTFPVGRVTALVGENGAGKSTLIKMLAGLLLPDDGRILWDGVELREADRTQVFAQVGLLTQDFERWPMTAGTNIRISDTARPADETAMAASARYAGAERMIAELPHGMDTLLARMFRGASELSGGQWQKLGLARAHYRDARVLIVDEPTSALDPAAEVAAFAKIRALAGPERAVVLVTHRMAAVQQADHIYVLHEGRLAEQGTHDALLARGGRYASMYRLQADQYAAGQPPAVPRPARGAAEGTAR</sequence>
<feature type="transmembrane region" description="Helical" evidence="7">
    <location>
        <begin position="191"/>
        <end position="212"/>
    </location>
</feature>
<dbReference type="SUPFAM" id="SSF90123">
    <property type="entry name" value="ABC transporter transmembrane region"/>
    <property type="match status" value="1"/>
</dbReference>
<comment type="subcellular location">
    <subcellularLocation>
        <location evidence="1">Cell membrane</location>
        <topology evidence="1">Multi-pass membrane protein</topology>
    </subcellularLocation>
</comment>
<dbReference type="PROSITE" id="PS50893">
    <property type="entry name" value="ABC_TRANSPORTER_2"/>
    <property type="match status" value="1"/>
</dbReference>
<proteinExistence type="predicted"/>
<gene>
    <name evidence="10" type="ORF">GCM10014713_24050</name>
</gene>
<dbReference type="GO" id="GO:0016887">
    <property type="term" value="F:ATP hydrolysis activity"/>
    <property type="evidence" value="ECO:0007669"/>
    <property type="project" value="InterPro"/>
</dbReference>
<reference evidence="10" key="2">
    <citation type="submission" date="2020-09" db="EMBL/GenBank/DDBJ databases">
        <authorList>
            <person name="Sun Q."/>
            <person name="Ohkuma M."/>
        </authorList>
    </citation>
    <scope>NUCLEOTIDE SEQUENCE</scope>
    <source>
        <strain evidence="10">JCM 3172</strain>
    </source>
</reference>
<feature type="transmembrane region" description="Helical" evidence="7">
    <location>
        <begin position="307"/>
        <end position="329"/>
    </location>
</feature>
<protein>
    <submittedName>
        <fullName evidence="10">Multidrug ABC transporter permease</fullName>
    </submittedName>
</protein>
<dbReference type="InterPro" id="IPR036640">
    <property type="entry name" value="ABC1_TM_sf"/>
</dbReference>
<evidence type="ECO:0000259" key="9">
    <source>
        <dbReference type="PROSITE" id="PS50929"/>
    </source>
</evidence>
<keyword evidence="3" id="KW-0547">Nucleotide-binding</keyword>
<dbReference type="GO" id="GO:0015421">
    <property type="term" value="F:ABC-type oligopeptide transporter activity"/>
    <property type="evidence" value="ECO:0007669"/>
    <property type="project" value="TreeGrafter"/>
</dbReference>
<feature type="transmembrane region" description="Helical" evidence="7">
    <location>
        <begin position="218"/>
        <end position="238"/>
    </location>
</feature>
<evidence type="ECO:0000259" key="8">
    <source>
        <dbReference type="PROSITE" id="PS50893"/>
    </source>
</evidence>
<organism evidence="10 11">
    <name type="scientific">Streptomyces purpureus</name>
    <dbReference type="NCBI Taxonomy" id="1951"/>
    <lineage>
        <taxon>Bacteria</taxon>
        <taxon>Bacillati</taxon>
        <taxon>Actinomycetota</taxon>
        <taxon>Actinomycetes</taxon>
        <taxon>Kitasatosporales</taxon>
        <taxon>Streptomycetaceae</taxon>
        <taxon>Streptomyces</taxon>
    </lineage>
</organism>
<evidence type="ECO:0000256" key="7">
    <source>
        <dbReference type="SAM" id="Phobius"/>
    </source>
</evidence>
<dbReference type="SUPFAM" id="SSF52540">
    <property type="entry name" value="P-loop containing nucleoside triphosphate hydrolases"/>
    <property type="match status" value="1"/>
</dbReference>